<sequence length="138" mass="14171">MASSGTLQATFIFLAAAAAISSLQSENSENSFPAAAAAASAAAADITDADRQLGRNAVATYNGQGSGIPLTFCNVIDKIVKGDFLTLRILVHEGNAPSNQEREALAAYDVQNIKAPSYIDLTLGSNYNGATVTCITAA</sequence>
<dbReference type="AlphaFoldDB" id="A0A2I0BE64"/>
<feature type="signal peptide" evidence="1">
    <location>
        <begin position="1"/>
        <end position="25"/>
    </location>
</feature>
<keyword evidence="3" id="KW-1185">Reference proteome</keyword>
<name>A0A2I0BE64_9ASPA</name>
<proteinExistence type="predicted"/>
<reference evidence="2 3" key="1">
    <citation type="journal article" date="2017" name="Nature">
        <title>The Apostasia genome and the evolution of orchids.</title>
        <authorList>
            <person name="Zhang G.Q."/>
            <person name="Liu K.W."/>
            <person name="Li Z."/>
            <person name="Lohaus R."/>
            <person name="Hsiao Y.Y."/>
            <person name="Niu S.C."/>
            <person name="Wang J.Y."/>
            <person name="Lin Y.C."/>
            <person name="Xu Q."/>
            <person name="Chen L.J."/>
            <person name="Yoshida K."/>
            <person name="Fujiwara S."/>
            <person name="Wang Z.W."/>
            <person name="Zhang Y.Q."/>
            <person name="Mitsuda N."/>
            <person name="Wang M."/>
            <person name="Liu G.H."/>
            <person name="Pecoraro L."/>
            <person name="Huang H.X."/>
            <person name="Xiao X.J."/>
            <person name="Lin M."/>
            <person name="Wu X.Y."/>
            <person name="Wu W.L."/>
            <person name="Chen Y.Y."/>
            <person name="Chang S.B."/>
            <person name="Sakamoto S."/>
            <person name="Ohme-Takagi M."/>
            <person name="Yagi M."/>
            <person name="Zeng S.J."/>
            <person name="Shen C.Y."/>
            <person name="Yeh C.M."/>
            <person name="Luo Y.B."/>
            <person name="Tsai W.C."/>
            <person name="Van de Peer Y."/>
            <person name="Liu Z.J."/>
        </authorList>
    </citation>
    <scope>NUCLEOTIDE SEQUENCE [LARGE SCALE GENOMIC DNA]</scope>
    <source>
        <strain evidence="3">cv. Shenzhen</strain>
        <tissue evidence="2">Stem</tissue>
    </source>
</reference>
<gene>
    <name evidence="2" type="ORF">AXF42_Ash018382</name>
</gene>
<keyword evidence="1" id="KW-0732">Signal</keyword>
<evidence type="ECO:0000313" key="3">
    <source>
        <dbReference type="Proteomes" id="UP000236161"/>
    </source>
</evidence>
<evidence type="ECO:0000313" key="2">
    <source>
        <dbReference type="EMBL" id="PKA66093.1"/>
    </source>
</evidence>
<organism evidence="2 3">
    <name type="scientific">Apostasia shenzhenica</name>
    <dbReference type="NCBI Taxonomy" id="1088818"/>
    <lineage>
        <taxon>Eukaryota</taxon>
        <taxon>Viridiplantae</taxon>
        <taxon>Streptophyta</taxon>
        <taxon>Embryophyta</taxon>
        <taxon>Tracheophyta</taxon>
        <taxon>Spermatophyta</taxon>
        <taxon>Magnoliopsida</taxon>
        <taxon>Liliopsida</taxon>
        <taxon>Asparagales</taxon>
        <taxon>Orchidaceae</taxon>
        <taxon>Apostasioideae</taxon>
        <taxon>Apostasia</taxon>
    </lineage>
</organism>
<protein>
    <submittedName>
        <fullName evidence="2">Uncharacterized protein</fullName>
    </submittedName>
</protein>
<dbReference type="EMBL" id="KZ451887">
    <property type="protein sequence ID" value="PKA66093.1"/>
    <property type="molecule type" value="Genomic_DNA"/>
</dbReference>
<accession>A0A2I0BE64</accession>
<dbReference type="Proteomes" id="UP000236161">
    <property type="component" value="Unassembled WGS sequence"/>
</dbReference>
<evidence type="ECO:0000256" key="1">
    <source>
        <dbReference type="SAM" id="SignalP"/>
    </source>
</evidence>
<feature type="chain" id="PRO_5014125059" evidence="1">
    <location>
        <begin position="26"/>
        <end position="138"/>
    </location>
</feature>